<evidence type="ECO:0000256" key="6">
    <source>
        <dbReference type="ARBA" id="ARBA00023136"/>
    </source>
</evidence>
<feature type="transmembrane region" description="Helical" evidence="7">
    <location>
        <begin position="406"/>
        <end position="425"/>
    </location>
</feature>
<evidence type="ECO:0000256" key="5">
    <source>
        <dbReference type="ARBA" id="ARBA00022989"/>
    </source>
</evidence>
<feature type="domain" description="ABC transmembrane type-1" evidence="9">
    <location>
        <begin position="52"/>
        <end position="258"/>
    </location>
</feature>
<feature type="transmembrane region" description="Helical" evidence="7">
    <location>
        <begin position="328"/>
        <end position="350"/>
    </location>
</feature>
<dbReference type="InterPro" id="IPR035906">
    <property type="entry name" value="MetI-like_sf"/>
</dbReference>
<evidence type="ECO:0000259" key="9">
    <source>
        <dbReference type="PROSITE" id="PS50928"/>
    </source>
</evidence>
<keyword evidence="4 7" id="KW-0812">Transmembrane</keyword>
<feature type="transmembrane region" description="Helical" evidence="7">
    <location>
        <begin position="465"/>
        <end position="482"/>
    </location>
</feature>
<dbReference type="Proteomes" id="UP000246964">
    <property type="component" value="Unassembled WGS sequence"/>
</dbReference>
<feature type="compositionally biased region" description="Polar residues" evidence="8">
    <location>
        <begin position="543"/>
        <end position="552"/>
    </location>
</feature>
<name>A0A317QEQ9_9GAMM</name>
<evidence type="ECO:0000256" key="8">
    <source>
        <dbReference type="SAM" id="MobiDB-lite"/>
    </source>
</evidence>
<evidence type="ECO:0000313" key="11">
    <source>
        <dbReference type="Proteomes" id="UP000246964"/>
    </source>
</evidence>
<evidence type="ECO:0000256" key="7">
    <source>
        <dbReference type="RuleBase" id="RU363032"/>
    </source>
</evidence>
<keyword evidence="5 7" id="KW-1133">Transmembrane helix</keyword>
<dbReference type="PROSITE" id="PS50928">
    <property type="entry name" value="ABC_TM1"/>
    <property type="match status" value="2"/>
</dbReference>
<sequence>MFTAWRKLSLIATAALLGLPLLVILWVGVELLIGGDYATLSHLWQTVVPEYIRHSLWLLLGVAVGVITLGVSTAWLTTACRFPGQRFLTWALLLPLAMPAYITAYTYTGMLDFAGPVQTMLRDTFGWGYGDYWFPQIRSLGGAILVLSLVLFPYVYLITRATFIQQSATTLEAGRSLGLNPWQCFVRLALPLARPAIVTGTTLALMETLADYGTVAYFGVTTFTTGIFRTWYGLGDLNGALQLAGMLLVAVIALMFLERWSRRQARYDQRSSRPAQPFQLHGAKAWLASLVCWLPLVFGFILPALQLASWSLERWQVWVDPDFWQLTFNSFMLALIAAVIVVTMALWLGYGRRQLPTPAVRVSVTFAGLGYAIPGLVIAVGLLLVLSKLDHGIIALSKSWFDYNPGLLLSGTLFALLFAYVVRFLSVSLQTINAGLAEIRPSMDEAACIQGYRPLQVLRKIHLPLLRPSVLTALILVGVDVLKELPATLVLRPFDFNTLAVRAYEMAGDERLADAGPPALMMVLVGLIPVILLSRAMLKSRNSQLTAPTNTTKESDFAPVTA</sequence>
<accession>A0A317QEQ9</accession>
<protein>
    <submittedName>
        <fullName evidence="10">Iron(III) transport system permease protein</fullName>
    </submittedName>
</protein>
<dbReference type="PANTHER" id="PTHR30183">
    <property type="entry name" value="MOLYBDENUM TRANSPORT SYSTEM PERMEASE PROTEIN MODB"/>
    <property type="match status" value="1"/>
</dbReference>
<feature type="transmembrane region" description="Helical" evidence="7">
    <location>
        <begin position="285"/>
        <end position="308"/>
    </location>
</feature>
<feature type="transmembrane region" description="Helical" evidence="7">
    <location>
        <begin position="362"/>
        <end position="386"/>
    </location>
</feature>
<dbReference type="CDD" id="cd06261">
    <property type="entry name" value="TM_PBP2"/>
    <property type="match status" value="2"/>
</dbReference>
<comment type="caution">
    <text evidence="10">The sequence shown here is derived from an EMBL/GenBank/DDBJ whole genome shotgun (WGS) entry which is preliminary data.</text>
</comment>
<feature type="region of interest" description="Disordered" evidence="8">
    <location>
        <begin position="543"/>
        <end position="562"/>
    </location>
</feature>
<dbReference type="RefSeq" id="WP_110074893.1">
    <property type="nucleotide sequence ID" value="NZ_QGTT01000001.1"/>
</dbReference>
<feature type="transmembrane region" description="Helical" evidence="7">
    <location>
        <begin position="240"/>
        <end position="257"/>
    </location>
</feature>
<keyword evidence="6 7" id="KW-0472">Membrane</keyword>
<reference evidence="10 11" key="1">
    <citation type="submission" date="2018-05" db="EMBL/GenBank/DDBJ databases">
        <title>Freshwater and sediment microbial communities from various areas in North America, analyzing microbe dynamics in response to fracking.</title>
        <authorList>
            <person name="Lamendella R."/>
        </authorList>
    </citation>
    <scope>NUCLEOTIDE SEQUENCE [LARGE SCALE GENOMIC DNA]</scope>
    <source>
        <strain evidence="10 11">125B1</strain>
    </source>
</reference>
<dbReference type="OrthoDB" id="9790211at2"/>
<evidence type="ECO:0000313" key="10">
    <source>
        <dbReference type="EMBL" id="PWW16153.1"/>
    </source>
</evidence>
<evidence type="ECO:0000256" key="1">
    <source>
        <dbReference type="ARBA" id="ARBA00004651"/>
    </source>
</evidence>
<dbReference type="PANTHER" id="PTHR30183:SF2">
    <property type="entry name" value="IRON UTILIZATION PROTEIN"/>
    <property type="match status" value="1"/>
</dbReference>
<dbReference type="EMBL" id="QGTT01000001">
    <property type="protein sequence ID" value="PWW16153.1"/>
    <property type="molecule type" value="Genomic_DNA"/>
</dbReference>
<dbReference type="Pfam" id="PF00528">
    <property type="entry name" value="BPD_transp_1"/>
    <property type="match status" value="2"/>
</dbReference>
<evidence type="ECO:0000256" key="3">
    <source>
        <dbReference type="ARBA" id="ARBA00022475"/>
    </source>
</evidence>
<dbReference type="FunFam" id="1.10.3720.10:FF:000088">
    <property type="entry name" value="Iron(III) ABC transporter, permease protein"/>
    <property type="match status" value="1"/>
</dbReference>
<dbReference type="InterPro" id="IPR000515">
    <property type="entry name" value="MetI-like"/>
</dbReference>
<keyword evidence="3" id="KW-1003">Cell membrane</keyword>
<dbReference type="GO" id="GO:0055085">
    <property type="term" value="P:transmembrane transport"/>
    <property type="evidence" value="ECO:0007669"/>
    <property type="project" value="InterPro"/>
</dbReference>
<dbReference type="Gene3D" id="1.10.3720.10">
    <property type="entry name" value="MetI-like"/>
    <property type="match status" value="2"/>
</dbReference>
<dbReference type="SUPFAM" id="SSF161098">
    <property type="entry name" value="MetI-like"/>
    <property type="match status" value="2"/>
</dbReference>
<organism evidence="10 11">
    <name type="scientific">Pseudidiomarina maritima</name>
    <dbReference type="NCBI Taxonomy" id="519453"/>
    <lineage>
        <taxon>Bacteria</taxon>
        <taxon>Pseudomonadati</taxon>
        <taxon>Pseudomonadota</taxon>
        <taxon>Gammaproteobacteria</taxon>
        <taxon>Alteromonadales</taxon>
        <taxon>Idiomarinaceae</taxon>
        <taxon>Pseudidiomarina</taxon>
    </lineage>
</organism>
<evidence type="ECO:0000256" key="4">
    <source>
        <dbReference type="ARBA" id="ARBA00022692"/>
    </source>
</evidence>
<dbReference type="GO" id="GO:0005886">
    <property type="term" value="C:plasma membrane"/>
    <property type="evidence" value="ECO:0007669"/>
    <property type="project" value="UniProtKB-SubCell"/>
</dbReference>
<comment type="subcellular location">
    <subcellularLocation>
        <location evidence="1 7">Cell membrane</location>
        <topology evidence="1 7">Multi-pass membrane protein</topology>
    </subcellularLocation>
</comment>
<proteinExistence type="inferred from homology"/>
<feature type="transmembrane region" description="Helical" evidence="7">
    <location>
        <begin position="137"/>
        <end position="157"/>
    </location>
</feature>
<keyword evidence="11" id="KW-1185">Reference proteome</keyword>
<dbReference type="STRING" id="519453.SAMN04488070_1028"/>
<dbReference type="AlphaFoldDB" id="A0A317QEQ9"/>
<gene>
    <name evidence="10" type="ORF">DET45_101258</name>
</gene>
<feature type="transmembrane region" description="Helical" evidence="7">
    <location>
        <begin position="215"/>
        <end position="234"/>
    </location>
</feature>
<feature type="transmembrane region" description="Helical" evidence="7">
    <location>
        <begin position="87"/>
        <end position="107"/>
    </location>
</feature>
<feature type="transmembrane region" description="Helical" evidence="7">
    <location>
        <begin position="519"/>
        <end position="538"/>
    </location>
</feature>
<feature type="transmembrane region" description="Helical" evidence="7">
    <location>
        <begin position="55"/>
        <end position="75"/>
    </location>
</feature>
<comment type="similarity">
    <text evidence="7">Belongs to the binding-protein-dependent transport system permease family.</text>
</comment>
<feature type="domain" description="ABC transmembrane type-1" evidence="9">
    <location>
        <begin position="327"/>
        <end position="533"/>
    </location>
</feature>
<evidence type="ECO:0000256" key="2">
    <source>
        <dbReference type="ARBA" id="ARBA00022448"/>
    </source>
</evidence>
<keyword evidence="2 7" id="KW-0813">Transport</keyword>